<keyword evidence="2" id="KW-1185">Reference proteome</keyword>
<evidence type="ECO:0000313" key="1">
    <source>
        <dbReference type="EMBL" id="ATF09166.1"/>
    </source>
</evidence>
<reference evidence="2" key="1">
    <citation type="submission" date="2017-04" db="EMBL/GenBank/DDBJ databases">
        <title>Genome evolution of the luminous symbionts of deep sea anglerfish.</title>
        <authorList>
            <person name="Hendry T.A."/>
        </authorList>
    </citation>
    <scope>NUCLEOTIDE SEQUENCE [LARGE SCALE GENOMIC DNA]</scope>
</reference>
<gene>
    <name evidence="1" type="ORF">BTN50_0644</name>
</gene>
<dbReference type="EMBL" id="CP020660">
    <property type="protein sequence ID" value="ATF09166.1"/>
    <property type="molecule type" value="Genomic_DNA"/>
</dbReference>
<dbReference type="Proteomes" id="UP000218160">
    <property type="component" value="Chromosome 1"/>
</dbReference>
<dbReference type="AlphaFoldDB" id="A0A291B851"/>
<organism evidence="1 2">
    <name type="scientific">Candidatus Enterovibrio altilux</name>
    <dbReference type="NCBI Taxonomy" id="1927128"/>
    <lineage>
        <taxon>Bacteria</taxon>
        <taxon>Pseudomonadati</taxon>
        <taxon>Pseudomonadota</taxon>
        <taxon>Gammaproteobacteria</taxon>
        <taxon>Vibrionales</taxon>
        <taxon>Vibrionaceae</taxon>
        <taxon>Enterovibrio</taxon>
    </lineage>
</organism>
<name>A0A291B851_9GAMM</name>
<sequence length="46" mass="5166">MSYPHCSCINKQAKRVNATFKMKNKGSIKHLASDSTGLKVYGAKWH</sequence>
<protein>
    <submittedName>
        <fullName evidence="1">Mobile element protein</fullName>
    </submittedName>
</protein>
<proteinExistence type="predicted"/>
<evidence type="ECO:0000313" key="2">
    <source>
        <dbReference type="Proteomes" id="UP000218160"/>
    </source>
</evidence>
<dbReference type="KEGG" id="elux:BTN50_0644"/>
<accession>A0A291B851</accession>